<dbReference type="AlphaFoldDB" id="B9SWX9"/>
<evidence type="ECO:0000313" key="1">
    <source>
        <dbReference type="EMBL" id="EEF31882.1"/>
    </source>
</evidence>
<keyword evidence="2" id="KW-1185">Reference proteome</keyword>
<accession>B9SWX9</accession>
<proteinExistence type="predicted"/>
<organism evidence="1 2">
    <name type="scientific">Ricinus communis</name>
    <name type="common">Castor bean</name>
    <dbReference type="NCBI Taxonomy" id="3988"/>
    <lineage>
        <taxon>Eukaryota</taxon>
        <taxon>Viridiplantae</taxon>
        <taxon>Streptophyta</taxon>
        <taxon>Embryophyta</taxon>
        <taxon>Tracheophyta</taxon>
        <taxon>Spermatophyta</taxon>
        <taxon>Magnoliopsida</taxon>
        <taxon>eudicotyledons</taxon>
        <taxon>Gunneridae</taxon>
        <taxon>Pentapetalae</taxon>
        <taxon>rosids</taxon>
        <taxon>fabids</taxon>
        <taxon>Malpighiales</taxon>
        <taxon>Euphorbiaceae</taxon>
        <taxon>Acalyphoideae</taxon>
        <taxon>Acalypheae</taxon>
        <taxon>Ricinus</taxon>
    </lineage>
</organism>
<dbReference type="EMBL" id="EQ974213">
    <property type="protein sequence ID" value="EEF31882.1"/>
    <property type="molecule type" value="Genomic_DNA"/>
</dbReference>
<dbReference type="InParanoid" id="B9SWX9"/>
<reference evidence="2" key="1">
    <citation type="journal article" date="2010" name="Nat. Biotechnol.">
        <title>Draft genome sequence of the oilseed species Ricinus communis.</title>
        <authorList>
            <person name="Chan A.P."/>
            <person name="Crabtree J."/>
            <person name="Zhao Q."/>
            <person name="Lorenzi H."/>
            <person name="Orvis J."/>
            <person name="Puiu D."/>
            <person name="Melake-Berhan A."/>
            <person name="Jones K.M."/>
            <person name="Redman J."/>
            <person name="Chen G."/>
            <person name="Cahoon E.B."/>
            <person name="Gedil M."/>
            <person name="Stanke M."/>
            <person name="Haas B.J."/>
            <person name="Wortman J.R."/>
            <person name="Fraser-Liggett C.M."/>
            <person name="Ravel J."/>
            <person name="Rabinowicz P.D."/>
        </authorList>
    </citation>
    <scope>NUCLEOTIDE SEQUENCE [LARGE SCALE GENOMIC DNA]</scope>
    <source>
        <strain evidence="2">cv. Hale</strain>
    </source>
</reference>
<gene>
    <name evidence="1" type="ORF">RCOM_0489370</name>
</gene>
<dbReference type="Proteomes" id="UP000008311">
    <property type="component" value="Unassembled WGS sequence"/>
</dbReference>
<name>B9SWX9_RICCO</name>
<sequence>MFGFAICGFRVICTGMLSYLNPRDVEAILTLSGGHEGRMMKSFGILINKQHNNWLWKKVFVNPEQYVSAALNFLHQFQAANATSGSSSDTSLNRATAAGLIQHLES</sequence>
<protein>
    <submittedName>
        <fullName evidence="1">Uncharacterized protein</fullName>
    </submittedName>
</protein>
<evidence type="ECO:0000313" key="2">
    <source>
        <dbReference type="Proteomes" id="UP000008311"/>
    </source>
</evidence>